<comment type="function">
    <text evidence="3">May play the central regulatory role in sporulation. It may be an element of the effector pathway responsible for the activation of sporulation genes in response to nutritional stress. Spo0A may act in concert with spo0H (a sigma factor) to control the expression of some genes that are critical to the sporulation process.</text>
</comment>
<dbReference type="PANTHER" id="PTHR44591:SF3">
    <property type="entry name" value="RESPONSE REGULATORY DOMAIN-CONTAINING PROTEIN"/>
    <property type="match status" value="1"/>
</dbReference>
<dbReference type="HOGENOM" id="CLU_000445_69_17_9"/>
<dbReference type="PROSITE" id="PS50110">
    <property type="entry name" value="RESPONSE_REGULATORY"/>
    <property type="match status" value="1"/>
</dbReference>
<evidence type="ECO:0000256" key="1">
    <source>
        <dbReference type="ARBA" id="ARBA00018672"/>
    </source>
</evidence>
<dbReference type="InterPro" id="IPR050595">
    <property type="entry name" value="Bact_response_regulator"/>
</dbReference>
<accession>A5D1X1</accession>
<reference evidence="7" key="1">
    <citation type="journal article" date="2008" name="Genome Res.">
        <title>The genome of Pelotomaculum thermopropionicum reveals niche-associated evolution in anaerobic microbiota.</title>
        <authorList>
            <person name="Kosaka T."/>
            <person name="Kato S."/>
            <person name="Shimoyama T."/>
            <person name="Ishii S."/>
            <person name="Abe T."/>
            <person name="Watanabe K."/>
        </authorList>
    </citation>
    <scope>NUCLEOTIDE SEQUENCE [LARGE SCALE GENOMIC DNA]</scope>
    <source>
        <strain evidence="7">DSM 13744 / JCM 10971 / SI</strain>
    </source>
</reference>
<keyword evidence="7" id="KW-1185">Reference proteome</keyword>
<dbReference type="KEGG" id="pth:PTH_1595"/>
<keyword evidence="2 4" id="KW-0597">Phosphoprotein</keyword>
<dbReference type="STRING" id="370438.PTH_1595"/>
<evidence type="ECO:0000256" key="3">
    <source>
        <dbReference type="ARBA" id="ARBA00024867"/>
    </source>
</evidence>
<sequence length="93" mass="10536">MPNILIVDDELHIRLLLEQTLEEIEEKGVRLITAGNGEDALEIIKKESPQLVFLDVMMPKMNGFDLCRVVKNDLKMENVYIVMLPSLSVGTPK</sequence>
<feature type="domain" description="Response regulatory" evidence="5">
    <location>
        <begin position="3"/>
        <end position="93"/>
    </location>
</feature>
<proteinExistence type="predicted"/>
<protein>
    <recommendedName>
        <fullName evidence="1">Stage 0 sporulation protein A homolog</fullName>
    </recommendedName>
</protein>
<dbReference type="Proteomes" id="UP000006556">
    <property type="component" value="Chromosome"/>
</dbReference>
<evidence type="ECO:0000256" key="2">
    <source>
        <dbReference type="ARBA" id="ARBA00022553"/>
    </source>
</evidence>
<dbReference type="InterPro" id="IPR011006">
    <property type="entry name" value="CheY-like_superfamily"/>
</dbReference>
<evidence type="ECO:0000313" key="7">
    <source>
        <dbReference type="Proteomes" id="UP000006556"/>
    </source>
</evidence>
<dbReference type="Pfam" id="PF00072">
    <property type="entry name" value="Response_reg"/>
    <property type="match status" value="1"/>
</dbReference>
<dbReference type="GO" id="GO:0000160">
    <property type="term" value="P:phosphorelay signal transduction system"/>
    <property type="evidence" value="ECO:0007669"/>
    <property type="project" value="InterPro"/>
</dbReference>
<dbReference type="InterPro" id="IPR001789">
    <property type="entry name" value="Sig_transdc_resp-reg_receiver"/>
</dbReference>
<feature type="modified residue" description="4-aspartylphosphate" evidence="4">
    <location>
        <position position="55"/>
    </location>
</feature>
<dbReference type="SMART" id="SM00448">
    <property type="entry name" value="REC"/>
    <property type="match status" value="1"/>
</dbReference>
<evidence type="ECO:0000256" key="4">
    <source>
        <dbReference type="PROSITE-ProRule" id="PRU00169"/>
    </source>
</evidence>
<evidence type="ECO:0000313" key="6">
    <source>
        <dbReference type="EMBL" id="BAF59776.1"/>
    </source>
</evidence>
<dbReference type="EMBL" id="AP009389">
    <property type="protein sequence ID" value="BAF59776.1"/>
    <property type="molecule type" value="Genomic_DNA"/>
</dbReference>
<dbReference type="SUPFAM" id="SSF52172">
    <property type="entry name" value="CheY-like"/>
    <property type="match status" value="1"/>
</dbReference>
<dbReference type="eggNOG" id="COG0745">
    <property type="taxonomic scope" value="Bacteria"/>
</dbReference>
<dbReference type="AlphaFoldDB" id="A5D1X1"/>
<organism evidence="6 7">
    <name type="scientific">Pelotomaculum thermopropionicum (strain DSM 13744 / JCM 10971 / SI)</name>
    <dbReference type="NCBI Taxonomy" id="370438"/>
    <lineage>
        <taxon>Bacteria</taxon>
        <taxon>Bacillati</taxon>
        <taxon>Bacillota</taxon>
        <taxon>Clostridia</taxon>
        <taxon>Eubacteriales</taxon>
        <taxon>Desulfotomaculaceae</taxon>
        <taxon>Pelotomaculum</taxon>
    </lineage>
</organism>
<gene>
    <name evidence="6" type="ordered locus">PTH_1595</name>
</gene>
<evidence type="ECO:0000259" key="5">
    <source>
        <dbReference type="PROSITE" id="PS50110"/>
    </source>
</evidence>
<dbReference type="PANTHER" id="PTHR44591">
    <property type="entry name" value="STRESS RESPONSE REGULATOR PROTEIN 1"/>
    <property type="match status" value="1"/>
</dbReference>
<dbReference type="Gene3D" id="3.40.50.2300">
    <property type="match status" value="1"/>
</dbReference>
<name>A5D1X1_PELTS</name>